<evidence type="ECO:0000259" key="4">
    <source>
        <dbReference type="SMART" id="SM00382"/>
    </source>
</evidence>
<evidence type="ECO:0000256" key="2">
    <source>
        <dbReference type="ARBA" id="ARBA00022741"/>
    </source>
</evidence>
<dbReference type="InterPro" id="IPR037257">
    <property type="entry name" value="T2SS_E_N_sf"/>
</dbReference>
<dbReference type="Proteomes" id="UP000177878">
    <property type="component" value="Unassembled WGS sequence"/>
</dbReference>
<dbReference type="SMART" id="SM00382">
    <property type="entry name" value="AAA"/>
    <property type="match status" value="1"/>
</dbReference>
<keyword evidence="2" id="KW-0547">Nucleotide-binding</keyword>
<dbReference type="InterPro" id="IPR001482">
    <property type="entry name" value="T2SS/T4SS_dom"/>
</dbReference>
<dbReference type="SUPFAM" id="SSF160246">
    <property type="entry name" value="EspE N-terminal domain-like"/>
    <property type="match status" value="1"/>
</dbReference>
<organism evidence="5 6">
    <name type="scientific">Candidatus Falkowbacteria bacterium RIFCSPLOWO2_02_FULL_45_15</name>
    <dbReference type="NCBI Taxonomy" id="1797988"/>
    <lineage>
        <taxon>Bacteria</taxon>
        <taxon>Candidatus Falkowiibacteriota</taxon>
    </lineage>
</organism>
<dbReference type="InterPro" id="IPR007831">
    <property type="entry name" value="T2SS_GspE_N"/>
</dbReference>
<dbReference type="Pfam" id="PF05157">
    <property type="entry name" value="MshEN"/>
    <property type="match status" value="1"/>
</dbReference>
<name>A0A1F5RW60_9BACT</name>
<dbReference type="InterPro" id="IPR027417">
    <property type="entry name" value="P-loop_NTPase"/>
</dbReference>
<reference evidence="5 6" key="1">
    <citation type="journal article" date="2016" name="Nat. Commun.">
        <title>Thousands of microbial genomes shed light on interconnected biogeochemical processes in an aquifer system.</title>
        <authorList>
            <person name="Anantharaman K."/>
            <person name="Brown C.T."/>
            <person name="Hug L.A."/>
            <person name="Sharon I."/>
            <person name="Castelle C.J."/>
            <person name="Probst A.J."/>
            <person name="Thomas B.C."/>
            <person name="Singh A."/>
            <person name="Wilkins M.J."/>
            <person name="Karaoz U."/>
            <person name="Brodie E.L."/>
            <person name="Williams K.H."/>
            <person name="Hubbard S.S."/>
            <person name="Banfield J.F."/>
        </authorList>
    </citation>
    <scope>NUCLEOTIDE SEQUENCE [LARGE SCALE GENOMIC DNA]</scope>
</reference>
<dbReference type="Pfam" id="PF00437">
    <property type="entry name" value="T2SSE"/>
    <property type="match status" value="1"/>
</dbReference>
<dbReference type="Gene3D" id="3.30.300.160">
    <property type="entry name" value="Type II secretion system, protein E, N-terminal domain"/>
    <property type="match status" value="1"/>
</dbReference>
<evidence type="ECO:0000313" key="6">
    <source>
        <dbReference type="Proteomes" id="UP000177878"/>
    </source>
</evidence>
<dbReference type="InterPro" id="IPR003593">
    <property type="entry name" value="AAA+_ATPase"/>
</dbReference>
<proteinExistence type="inferred from homology"/>
<dbReference type="FunFam" id="3.40.50.300:FF:000398">
    <property type="entry name" value="Type IV pilus assembly ATPase PilB"/>
    <property type="match status" value="1"/>
</dbReference>
<comment type="caution">
    <text evidence="5">The sequence shown here is derived from an EMBL/GenBank/DDBJ whole genome shotgun (WGS) entry which is preliminary data.</text>
</comment>
<dbReference type="GO" id="GO:0016887">
    <property type="term" value="F:ATP hydrolysis activity"/>
    <property type="evidence" value="ECO:0007669"/>
    <property type="project" value="TreeGrafter"/>
</dbReference>
<dbReference type="FunFam" id="3.30.450.90:FF:000001">
    <property type="entry name" value="Type II secretion system ATPase GspE"/>
    <property type="match status" value="1"/>
</dbReference>
<dbReference type="PANTHER" id="PTHR30258:SF1">
    <property type="entry name" value="PROTEIN TRANSPORT PROTEIN HOFB HOMOLOG"/>
    <property type="match status" value="1"/>
</dbReference>
<dbReference type="SUPFAM" id="SSF52540">
    <property type="entry name" value="P-loop containing nucleoside triphosphate hydrolases"/>
    <property type="match status" value="1"/>
</dbReference>
<accession>A0A1F5RW60</accession>
<gene>
    <name evidence="5" type="ORF">A3I35_04050</name>
</gene>
<dbReference type="Gene3D" id="3.30.450.90">
    <property type="match status" value="1"/>
</dbReference>
<dbReference type="EMBL" id="MFFV01000050">
    <property type="protein sequence ID" value="OGF18679.1"/>
    <property type="molecule type" value="Genomic_DNA"/>
</dbReference>
<dbReference type="STRING" id="1797988.A3I35_04050"/>
<feature type="domain" description="AAA+ ATPase" evidence="4">
    <location>
        <begin position="308"/>
        <end position="429"/>
    </location>
</feature>
<evidence type="ECO:0000256" key="3">
    <source>
        <dbReference type="ARBA" id="ARBA00022840"/>
    </source>
</evidence>
<dbReference type="GO" id="GO:0005524">
    <property type="term" value="F:ATP binding"/>
    <property type="evidence" value="ECO:0007669"/>
    <property type="project" value="UniProtKB-KW"/>
</dbReference>
<dbReference type="PANTHER" id="PTHR30258">
    <property type="entry name" value="TYPE II SECRETION SYSTEM PROTEIN GSPE-RELATED"/>
    <property type="match status" value="1"/>
</dbReference>
<keyword evidence="3" id="KW-0067">ATP-binding</keyword>
<dbReference type="GO" id="GO:0005886">
    <property type="term" value="C:plasma membrane"/>
    <property type="evidence" value="ECO:0007669"/>
    <property type="project" value="TreeGrafter"/>
</dbReference>
<sequence length="576" mass="64852">MFSNEQLAKILLARKIIADQNALAEITTKAGTEKEALEKYVIDNKIVSEQTLYEGAADYFKIPFVNLKKQIIRQDILTLLPETTAQEHKIIAFDKDEEKIKVAALDPANLEILEFIRKKTNLEPEVHLATPSSIEDTLKQYRKDIKSELKVIEEDSEEKEKKGKKETEAGSELPIIKIIDTLLEQAFYENASDIHIEPAEKETSIRYRIDGILANVMTLPKNAHPALIARVKVLANLKVDEHRLPQDGRFKIIQKGNKISFRVSILPTLYGEKIVMRLLEEKPQVLSLEQIGFQPKSLELVKKNIKKPHGMILVTGPTGSGKTTTLYTILNLLNSPKVNISTIEDPIEYSIPHVNQSQVNPKIGYTFANGLRALLRQDPNIIMVGEIRDNETAEISIHAALTGHLVLSTLHTNDALTTLPRLLEMNVPSFLVASTTNLIIAQRLVRKICRDCIQSYYLDKDEIEQLKKQVNLEKIMAVLQAEKVVAESEKNFEKLLFYKGKGCNECGNTGYKGRTGIYETLSMTPELAKLITKGVPETELRAAAEQQEMLKIIEDGFIKAKNGLTTIEEVLRVSKE</sequence>
<comment type="similarity">
    <text evidence="1">Belongs to the GSP E family.</text>
</comment>
<dbReference type="CDD" id="cd01129">
    <property type="entry name" value="PulE-GspE-like"/>
    <property type="match status" value="1"/>
</dbReference>
<evidence type="ECO:0000313" key="5">
    <source>
        <dbReference type="EMBL" id="OGF18679.1"/>
    </source>
</evidence>
<dbReference type="AlphaFoldDB" id="A0A1F5RW60"/>
<dbReference type="Gene3D" id="3.40.50.300">
    <property type="entry name" value="P-loop containing nucleotide triphosphate hydrolases"/>
    <property type="match status" value="1"/>
</dbReference>
<protein>
    <recommendedName>
        <fullName evidence="4">AAA+ ATPase domain-containing protein</fullName>
    </recommendedName>
</protein>
<evidence type="ECO:0000256" key="1">
    <source>
        <dbReference type="ARBA" id="ARBA00006611"/>
    </source>
</evidence>